<feature type="domain" description="Protein kinase" evidence="2">
    <location>
        <begin position="237"/>
        <end position="522"/>
    </location>
</feature>
<dbReference type="CDD" id="cd04791">
    <property type="entry name" value="LanC_SerThrkinase"/>
    <property type="match status" value="1"/>
</dbReference>
<dbReference type="NCBIfam" id="NF038151">
    <property type="entry name" value="lanthi_synth_III"/>
    <property type="match status" value="1"/>
</dbReference>
<comment type="caution">
    <text evidence="3">The sequence shown here is derived from an EMBL/GenBank/DDBJ whole genome shotgun (WGS) entry which is preliminary data.</text>
</comment>
<dbReference type="InterPro" id="IPR058053">
    <property type="entry name" value="RamC_C"/>
</dbReference>
<dbReference type="Pfam" id="PF25816">
    <property type="entry name" value="RamC_N"/>
    <property type="match status" value="1"/>
</dbReference>
<dbReference type="RefSeq" id="WP_344531568.1">
    <property type="nucleotide sequence ID" value="NZ_BAAAPE010000013.1"/>
</dbReference>
<feature type="compositionally biased region" description="Basic and acidic residues" evidence="1">
    <location>
        <begin position="55"/>
        <end position="66"/>
    </location>
</feature>
<dbReference type="PROSITE" id="PS50011">
    <property type="entry name" value="PROTEIN_KINASE_DOM"/>
    <property type="match status" value="1"/>
</dbReference>
<dbReference type="InterPro" id="IPR007822">
    <property type="entry name" value="LANC-like"/>
</dbReference>
<sequence length="895" mass="95824">MDKRYEVFCLADKFFYESPEHLSERAESAEPRGNRDADTLATAQRPVPSGWRRSRTGDWLEHRPDQGEFPEQGWKIHVSACLENADRIAAAVWDHCIPRGIPFKFVPARTLLYLRNAKYASRAMSGKFATLYPGGEDQLHTILTELGDQLAGEAGPYVLTDLRWREGPLYVRYGGFAPRYVPTSDGTLVPAVANAEGELVPDRKDPAFHVPDWVTLPAFLRPHLAARSASTVGDLPYRIERALHFSNGGGVYGGTDSRTGERVVLKEGRPHAGLAADRADAVARLEREKAALEALEGLDCAPGVRDWFTLDGHRFLVMDHLPGQTLNSFFAQRHPLLTADPDPVAVADYTRWALRMHHLVEEAVAAVHGRGIVFNDLHMYNIMVAPDEQSVALLDFEAAGRAVDNPRQIVAHPGFMAPPDRTGFAVDHYALACLRLALFIPMTTVLAIDRGKAAHLAEIAADQFPDVPGEFLARAVATIEGDDAEAPDAPRARPTRKARTRHLPAEPADWPRSRDAMAGAILASATPERDDRLFPGDIAQFGPGGGIGLAHGAAGVLHALAETGAGPYPDGEEWLLRRTDPPPRGTPLGLYDGLLGAACVLDRLGHTKRAVALAGIVTDEHENWRRLGPALHGGLAGIGLALDHLATTTGETAFRDGAARALELLAAPRTPANGKKPRAGLLHGSSGEALFFLRLHARTGDAALREAAAGALRADLARCVRDRAGTLLVDEGRRLMPYLGEGSVGIAAVLDEYARHAPLDDDLAEARTAILPAAEVRYCAQPGLFRGRAGLLLHLARTATPGVTGADLAAQLDGLSWYGIDHRGRLAFPGEQMMRLSMDLATGTAGCLLAAGAAAAAEHGPRDGGPHPALPFLPSPVDPASPLDGSPETGPLAGS</sequence>
<dbReference type="InterPro" id="IPR011009">
    <property type="entry name" value="Kinase-like_dom_sf"/>
</dbReference>
<dbReference type="InterPro" id="IPR053524">
    <property type="entry name" value="Aerial_hyphae_peptide-synth"/>
</dbReference>
<dbReference type="Gene3D" id="1.10.510.10">
    <property type="entry name" value="Transferase(Phosphotransferase) domain 1"/>
    <property type="match status" value="1"/>
</dbReference>
<keyword evidence="4" id="KW-1185">Reference proteome</keyword>
<evidence type="ECO:0000256" key="1">
    <source>
        <dbReference type="SAM" id="MobiDB-lite"/>
    </source>
</evidence>
<evidence type="ECO:0000313" key="3">
    <source>
        <dbReference type="EMBL" id="GAA2087474.1"/>
    </source>
</evidence>
<feature type="compositionally biased region" description="Pro residues" evidence="1">
    <location>
        <begin position="868"/>
        <end position="879"/>
    </location>
</feature>
<feature type="region of interest" description="Disordered" evidence="1">
    <location>
        <begin position="857"/>
        <end position="895"/>
    </location>
</feature>
<evidence type="ECO:0000313" key="4">
    <source>
        <dbReference type="Proteomes" id="UP001500016"/>
    </source>
</evidence>
<accession>A0ABN2WB78</accession>
<feature type="region of interest" description="Disordered" evidence="1">
    <location>
        <begin position="20"/>
        <end position="66"/>
    </location>
</feature>
<dbReference type="Gene3D" id="1.50.10.10">
    <property type="match status" value="1"/>
</dbReference>
<dbReference type="SMART" id="SM00220">
    <property type="entry name" value="S_TKc"/>
    <property type="match status" value="1"/>
</dbReference>
<evidence type="ECO:0000259" key="2">
    <source>
        <dbReference type="PROSITE" id="PS50011"/>
    </source>
</evidence>
<feature type="compositionally biased region" description="Basic and acidic residues" evidence="1">
    <location>
        <begin position="20"/>
        <end position="38"/>
    </location>
</feature>
<name>A0ABN2WB78_9ACTN</name>
<dbReference type="SMART" id="SM01260">
    <property type="entry name" value="LANC_like"/>
    <property type="match status" value="1"/>
</dbReference>
<organism evidence="3 4">
    <name type="scientific">Streptomyces albiaxialis</name>
    <dbReference type="NCBI Taxonomy" id="329523"/>
    <lineage>
        <taxon>Bacteria</taxon>
        <taxon>Bacillati</taxon>
        <taxon>Actinomycetota</taxon>
        <taxon>Actinomycetes</taxon>
        <taxon>Kitasatosporales</taxon>
        <taxon>Streptomycetaceae</taxon>
        <taxon>Streptomyces</taxon>
    </lineage>
</organism>
<feature type="region of interest" description="Disordered" evidence="1">
    <location>
        <begin position="482"/>
        <end position="510"/>
    </location>
</feature>
<dbReference type="Pfam" id="PF00069">
    <property type="entry name" value="Pkinase"/>
    <property type="match status" value="1"/>
</dbReference>
<dbReference type="SUPFAM" id="SSF56112">
    <property type="entry name" value="Protein kinase-like (PK-like)"/>
    <property type="match status" value="1"/>
</dbReference>
<dbReference type="InterPro" id="IPR000719">
    <property type="entry name" value="Prot_kinase_dom"/>
</dbReference>
<dbReference type="InterPro" id="IPR012341">
    <property type="entry name" value="6hp_glycosidase-like_sf"/>
</dbReference>
<protein>
    <submittedName>
        <fullName evidence="3">Class III lanthionine synthetase LanKC</fullName>
    </submittedName>
</protein>
<feature type="compositionally biased region" description="Basic residues" evidence="1">
    <location>
        <begin position="493"/>
        <end position="502"/>
    </location>
</feature>
<dbReference type="EMBL" id="BAAAPE010000013">
    <property type="protein sequence ID" value="GAA2087474.1"/>
    <property type="molecule type" value="Genomic_DNA"/>
</dbReference>
<dbReference type="Proteomes" id="UP001500016">
    <property type="component" value="Unassembled WGS sequence"/>
</dbReference>
<reference evidence="3 4" key="1">
    <citation type="journal article" date="2019" name="Int. J. Syst. Evol. Microbiol.">
        <title>The Global Catalogue of Microorganisms (GCM) 10K type strain sequencing project: providing services to taxonomists for standard genome sequencing and annotation.</title>
        <authorList>
            <consortium name="The Broad Institute Genomics Platform"/>
            <consortium name="The Broad Institute Genome Sequencing Center for Infectious Disease"/>
            <person name="Wu L."/>
            <person name="Ma J."/>
        </authorList>
    </citation>
    <scope>NUCLEOTIDE SEQUENCE [LARGE SCALE GENOMIC DNA]</scope>
    <source>
        <strain evidence="3 4">JCM 15478</strain>
    </source>
</reference>
<gene>
    <name evidence="3" type="primary">lanKC</name>
    <name evidence="3" type="ORF">GCM10009801_50510</name>
</gene>
<dbReference type="InterPro" id="IPR057929">
    <property type="entry name" value="RamC_N"/>
</dbReference>
<dbReference type="SUPFAM" id="SSF158745">
    <property type="entry name" value="LanC-like"/>
    <property type="match status" value="1"/>
</dbReference>
<proteinExistence type="predicted"/>